<evidence type="ECO:0000256" key="1">
    <source>
        <dbReference type="SAM" id="SignalP"/>
    </source>
</evidence>
<proteinExistence type="predicted"/>
<sequence>MTAAITLLPAYAACSFAMAGTGIPATATPNILAIFEDAIMAPLIICALLLVDCFEDTEPAILILPHPTVHRAEGQPRRLGPQRYRGIPLRHDHADQIGLLVGASVVCV</sequence>
<dbReference type="Proteomes" id="UP000304880">
    <property type="component" value="Unassembled WGS sequence"/>
</dbReference>
<accession>A0A5C4R8U1</accession>
<keyword evidence="3" id="KW-1185">Reference proteome</keyword>
<gene>
    <name evidence="2" type="ORF">FHD67_04130</name>
</gene>
<reference evidence="2 3" key="1">
    <citation type="submission" date="2019-06" db="EMBL/GenBank/DDBJ databases">
        <authorList>
            <person name="Li J."/>
        </authorList>
    </citation>
    <scope>NUCLEOTIDE SEQUENCE [LARGE SCALE GENOMIC DNA]</scope>
    <source>
        <strain evidence="2 3">CGMCC 1.8012</strain>
    </source>
</reference>
<evidence type="ECO:0000313" key="3">
    <source>
        <dbReference type="Proteomes" id="UP000304880"/>
    </source>
</evidence>
<protein>
    <submittedName>
        <fullName evidence="2">Uncharacterized protein</fullName>
    </submittedName>
</protein>
<feature type="signal peptide" evidence="1">
    <location>
        <begin position="1"/>
        <end position="19"/>
    </location>
</feature>
<organism evidence="2 3">
    <name type="scientific">Paracoccus haeundaensis</name>
    <dbReference type="NCBI Taxonomy" id="225362"/>
    <lineage>
        <taxon>Bacteria</taxon>
        <taxon>Pseudomonadati</taxon>
        <taxon>Pseudomonadota</taxon>
        <taxon>Alphaproteobacteria</taxon>
        <taxon>Rhodobacterales</taxon>
        <taxon>Paracoccaceae</taxon>
        <taxon>Paracoccus</taxon>
    </lineage>
</organism>
<feature type="chain" id="PRO_5022864367" evidence="1">
    <location>
        <begin position="20"/>
        <end position="108"/>
    </location>
</feature>
<name>A0A5C4R8U1_9RHOB</name>
<comment type="caution">
    <text evidence="2">The sequence shown here is derived from an EMBL/GenBank/DDBJ whole genome shotgun (WGS) entry which is preliminary data.</text>
</comment>
<evidence type="ECO:0000313" key="2">
    <source>
        <dbReference type="EMBL" id="TNH40406.1"/>
    </source>
</evidence>
<keyword evidence="1" id="KW-0732">Signal</keyword>
<dbReference type="AlphaFoldDB" id="A0A5C4R8U1"/>
<dbReference type="EMBL" id="VDDC01000008">
    <property type="protein sequence ID" value="TNH40406.1"/>
    <property type="molecule type" value="Genomic_DNA"/>
</dbReference>
<dbReference type="RefSeq" id="WP_176695050.1">
    <property type="nucleotide sequence ID" value="NZ_VDDC01000008.1"/>
</dbReference>